<proteinExistence type="inferred from homology"/>
<sequence length="337" mass="35713">MTDFKFTDNYPGDSPLNHVVAFGCRPYGILRVGEIGKVGGDEIGCVCRSLVASLVVPFLDLAGRRKLLILSTVVCSGSLVTLGLVYYPFSHTVNSGGKTTSPDASESVVPVATASTSHESNAVTFAIQAFLVAGYSAGLGPVPWILAVELTPLRGSGMELGSVYAASWAAFFVTANYFSTSSTMHWLAITLWVYSCLTLTSGLLFLALLPESAHASIEDVLLVGQEVKYHHKDSIRHTAKTQEQASKQDVEAVPRPAPQPTNAVAAPPGHSIKAAPPKRQKRPSVAASRSSAMSRSRCSEAFRRAHGHGQPEKAVLGRSTSVAPMHEGRNPGSRVGS</sequence>
<dbReference type="SUPFAM" id="SSF103473">
    <property type="entry name" value="MFS general substrate transporter"/>
    <property type="match status" value="1"/>
</dbReference>
<feature type="transmembrane region" description="Helical" evidence="8">
    <location>
        <begin position="184"/>
        <end position="209"/>
    </location>
</feature>
<reference evidence="9" key="2">
    <citation type="submission" date="2021-09" db="EMBL/GenBank/DDBJ databases">
        <authorList>
            <person name="Jia N."/>
            <person name="Wang J."/>
            <person name="Shi W."/>
            <person name="Du L."/>
            <person name="Sun Y."/>
            <person name="Zhan W."/>
            <person name="Jiang J."/>
            <person name="Wang Q."/>
            <person name="Zhang B."/>
            <person name="Ji P."/>
            <person name="Sakyi L.B."/>
            <person name="Cui X."/>
            <person name="Yuan T."/>
            <person name="Jiang B."/>
            <person name="Yang W."/>
            <person name="Lam T.T.-Y."/>
            <person name="Chang Q."/>
            <person name="Ding S."/>
            <person name="Wang X."/>
            <person name="Zhu J."/>
            <person name="Ruan X."/>
            <person name="Zhao L."/>
            <person name="Wei J."/>
            <person name="Que T."/>
            <person name="Du C."/>
            <person name="Cheng J."/>
            <person name="Dai P."/>
            <person name="Han X."/>
            <person name="Huang E."/>
            <person name="Gao Y."/>
            <person name="Liu J."/>
            <person name="Shao H."/>
            <person name="Ye R."/>
            <person name="Li L."/>
            <person name="Wei W."/>
            <person name="Wang X."/>
            <person name="Wang C."/>
            <person name="Huo Q."/>
            <person name="Li W."/>
            <person name="Guo W."/>
            <person name="Chen H."/>
            <person name="Chen S."/>
            <person name="Zhou L."/>
            <person name="Zhou L."/>
            <person name="Ni X."/>
            <person name="Tian J."/>
            <person name="Zhou Y."/>
            <person name="Sheng Y."/>
            <person name="Liu T."/>
            <person name="Pan Y."/>
            <person name="Xia L."/>
            <person name="Li J."/>
            <person name="Zhao F."/>
            <person name="Cao W."/>
        </authorList>
    </citation>
    <scope>NUCLEOTIDE SEQUENCE</scope>
    <source>
        <strain evidence="9">Rsan-2018</strain>
        <tissue evidence="9">Larvae</tissue>
    </source>
</reference>
<dbReference type="InterPro" id="IPR005829">
    <property type="entry name" value="Sugar_transporter_CS"/>
</dbReference>
<keyword evidence="4 8" id="KW-0812">Transmembrane</keyword>
<evidence type="ECO:0000313" key="10">
    <source>
        <dbReference type="Proteomes" id="UP000821837"/>
    </source>
</evidence>
<feature type="region of interest" description="Disordered" evidence="7">
    <location>
        <begin position="233"/>
        <end position="337"/>
    </location>
</feature>
<dbReference type="Pfam" id="PF00083">
    <property type="entry name" value="Sugar_tr"/>
    <property type="match status" value="1"/>
</dbReference>
<name>A0A9D4PXF9_RHISA</name>
<evidence type="ECO:0008006" key="11">
    <source>
        <dbReference type="Google" id="ProtNLM"/>
    </source>
</evidence>
<dbReference type="VEuPathDB" id="VectorBase:RSAN_051302"/>
<dbReference type="EMBL" id="JABSTV010001250">
    <property type="protein sequence ID" value="KAH7957433.1"/>
    <property type="molecule type" value="Genomic_DNA"/>
</dbReference>
<keyword evidence="10" id="KW-1185">Reference proteome</keyword>
<feature type="transmembrane region" description="Helical" evidence="8">
    <location>
        <begin position="125"/>
        <end position="148"/>
    </location>
</feature>
<dbReference type="AlphaFoldDB" id="A0A9D4PXF9"/>
<evidence type="ECO:0000256" key="2">
    <source>
        <dbReference type="ARBA" id="ARBA00010992"/>
    </source>
</evidence>
<feature type="transmembrane region" description="Helical" evidence="8">
    <location>
        <begin position="67"/>
        <end position="89"/>
    </location>
</feature>
<accession>A0A9D4PXF9</accession>
<dbReference type="Gene3D" id="1.20.1250.20">
    <property type="entry name" value="MFS general substrate transporter like domains"/>
    <property type="match status" value="1"/>
</dbReference>
<dbReference type="Proteomes" id="UP000821837">
    <property type="component" value="Unassembled WGS sequence"/>
</dbReference>
<feature type="transmembrane region" description="Helical" evidence="8">
    <location>
        <begin position="160"/>
        <end position="178"/>
    </location>
</feature>
<evidence type="ECO:0000256" key="5">
    <source>
        <dbReference type="ARBA" id="ARBA00022989"/>
    </source>
</evidence>
<evidence type="ECO:0000256" key="3">
    <source>
        <dbReference type="ARBA" id="ARBA00022448"/>
    </source>
</evidence>
<evidence type="ECO:0000256" key="4">
    <source>
        <dbReference type="ARBA" id="ARBA00022692"/>
    </source>
</evidence>
<evidence type="ECO:0000256" key="7">
    <source>
        <dbReference type="SAM" id="MobiDB-lite"/>
    </source>
</evidence>
<evidence type="ECO:0000256" key="8">
    <source>
        <dbReference type="SAM" id="Phobius"/>
    </source>
</evidence>
<dbReference type="PANTHER" id="PTHR48020:SF12">
    <property type="entry name" value="PROTON MYO-INOSITOL COTRANSPORTER"/>
    <property type="match status" value="1"/>
</dbReference>
<comment type="similarity">
    <text evidence="2">Belongs to the major facilitator superfamily. Sugar transporter (TC 2.A.1.1) family.</text>
</comment>
<keyword evidence="6 8" id="KW-0472">Membrane</keyword>
<protein>
    <recommendedName>
        <fullName evidence="11">Sugar transporter</fullName>
    </recommendedName>
</protein>
<keyword evidence="3" id="KW-0813">Transport</keyword>
<comment type="caution">
    <text evidence="9">The sequence shown here is derived from an EMBL/GenBank/DDBJ whole genome shotgun (WGS) entry which is preliminary data.</text>
</comment>
<reference evidence="9" key="1">
    <citation type="journal article" date="2020" name="Cell">
        <title>Large-Scale Comparative Analyses of Tick Genomes Elucidate Their Genetic Diversity and Vector Capacities.</title>
        <authorList>
            <consortium name="Tick Genome and Microbiome Consortium (TIGMIC)"/>
            <person name="Jia N."/>
            <person name="Wang J."/>
            <person name="Shi W."/>
            <person name="Du L."/>
            <person name="Sun Y."/>
            <person name="Zhan W."/>
            <person name="Jiang J.F."/>
            <person name="Wang Q."/>
            <person name="Zhang B."/>
            <person name="Ji P."/>
            <person name="Bell-Sakyi L."/>
            <person name="Cui X.M."/>
            <person name="Yuan T.T."/>
            <person name="Jiang B.G."/>
            <person name="Yang W.F."/>
            <person name="Lam T.T."/>
            <person name="Chang Q.C."/>
            <person name="Ding S.J."/>
            <person name="Wang X.J."/>
            <person name="Zhu J.G."/>
            <person name="Ruan X.D."/>
            <person name="Zhao L."/>
            <person name="Wei J.T."/>
            <person name="Ye R.Z."/>
            <person name="Que T.C."/>
            <person name="Du C.H."/>
            <person name="Zhou Y.H."/>
            <person name="Cheng J.X."/>
            <person name="Dai P.F."/>
            <person name="Guo W.B."/>
            <person name="Han X.H."/>
            <person name="Huang E.J."/>
            <person name="Li L.F."/>
            <person name="Wei W."/>
            <person name="Gao Y.C."/>
            <person name="Liu J.Z."/>
            <person name="Shao H.Z."/>
            <person name="Wang X."/>
            <person name="Wang C.C."/>
            <person name="Yang T.C."/>
            <person name="Huo Q.B."/>
            <person name="Li W."/>
            <person name="Chen H.Y."/>
            <person name="Chen S.E."/>
            <person name="Zhou L.G."/>
            <person name="Ni X.B."/>
            <person name="Tian J.H."/>
            <person name="Sheng Y."/>
            <person name="Liu T."/>
            <person name="Pan Y.S."/>
            <person name="Xia L.Y."/>
            <person name="Li J."/>
            <person name="Zhao F."/>
            <person name="Cao W.C."/>
        </authorList>
    </citation>
    <scope>NUCLEOTIDE SEQUENCE</scope>
    <source>
        <strain evidence="9">Rsan-2018</strain>
    </source>
</reference>
<evidence type="ECO:0000313" key="9">
    <source>
        <dbReference type="EMBL" id="KAH7957433.1"/>
    </source>
</evidence>
<dbReference type="GO" id="GO:0016020">
    <property type="term" value="C:membrane"/>
    <property type="evidence" value="ECO:0007669"/>
    <property type="project" value="UniProtKB-SubCell"/>
</dbReference>
<dbReference type="InterPro" id="IPR036259">
    <property type="entry name" value="MFS_trans_sf"/>
</dbReference>
<keyword evidence="5 8" id="KW-1133">Transmembrane helix</keyword>
<gene>
    <name evidence="9" type="ORF">HPB52_018937</name>
</gene>
<evidence type="ECO:0000256" key="1">
    <source>
        <dbReference type="ARBA" id="ARBA00004141"/>
    </source>
</evidence>
<comment type="subcellular location">
    <subcellularLocation>
        <location evidence="1">Membrane</location>
        <topology evidence="1">Multi-pass membrane protein</topology>
    </subcellularLocation>
</comment>
<organism evidence="9 10">
    <name type="scientific">Rhipicephalus sanguineus</name>
    <name type="common">Brown dog tick</name>
    <name type="synonym">Ixodes sanguineus</name>
    <dbReference type="NCBI Taxonomy" id="34632"/>
    <lineage>
        <taxon>Eukaryota</taxon>
        <taxon>Metazoa</taxon>
        <taxon>Ecdysozoa</taxon>
        <taxon>Arthropoda</taxon>
        <taxon>Chelicerata</taxon>
        <taxon>Arachnida</taxon>
        <taxon>Acari</taxon>
        <taxon>Parasitiformes</taxon>
        <taxon>Ixodida</taxon>
        <taxon>Ixodoidea</taxon>
        <taxon>Ixodidae</taxon>
        <taxon>Rhipicephalinae</taxon>
        <taxon>Rhipicephalus</taxon>
        <taxon>Rhipicephalus</taxon>
    </lineage>
</organism>
<dbReference type="PROSITE" id="PS51257">
    <property type="entry name" value="PROKAR_LIPOPROTEIN"/>
    <property type="match status" value="1"/>
</dbReference>
<evidence type="ECO:0000256" key="6">
    <source>
        <dbReference type="ARBA" id="ARBA00023136"/>
    </source>
</evidence>
<dbReference type="InterPro" id="IPR005828">
    <property type="entry name" value="MFS_sugar_transport-like"/>
</dbReference>
<dbReference type="PANTHER" id="PTHR48020">
    <property type="entry name" value="PROTON MYO-INOSITOL COTRANSPORTER"/>
    <property type="match status" value="1"/>
</dbReference>
<feature type="compositionally biased region" description="Low complexity" evidence="7">
    <location>
        <begin position="283"/>
        <end position="296"/>
    </location>
</feature>
<dbReference type="PROSITE" id="PS00216">
    <property type="entry name" value="SUGAR_TRANSPORT_1"/>
    <property type="match status" value="1"/>
</dbReference>
<dbReference type="GO" id="GO:0022857">
    <property type="term" value="F:transmembrane transporter activity"/>
    <property type="evidence" value="ECO:0007669"/>
    <property type="project" value="InterPro"/>
</dbReference>
<dbReference type="InterPro" id="IPR050814">
    <property type="entry name" value="Myo-inositol_Transporter"/>
</dbReference>